<comment type="caution">
    <text evidence="1">The sequence shown here is derived from an EMBL/GenBank/DDBJ whole genome shotgun (WGS) entry which is preliminary data.</text>
</comment>
<reference evidence="1" key="1">
    <citation type="journal article" date="2021" name="Open Biol.">
        <title>Shared evolutionary footprints suggest mitochondrial oxidative damage underlies multiple complex I losses in fungi.</title>
        <authorList>
            <person name="Schikora-Tamarit M.A."/>
            <person name="Marcet-Houben M."/>
            <person name="Nosek J."/>
            <person name="Gabaldon T."/>
        </authorList>
    </citation>
    <scope>NUCLEOTIDE SEQUENCE</scope>
    <source>
        <strain evidence="1">CBS2887</strain>
    </source>
</reference>
<gene>
    <name evidence="1" type="ORF">WICPIJ_007294</name>
</gene>
<dbReference type="EMBL" id="JAEUBG010004238">
    <property type="protein sequence ID" value="KAH3681743.1"/>
    <property type="molecule type" value="Genomic_DNA"/>
</dbReference>
<name>A0A9P8Q0H9_WICPI</name>
<keyword evidence="2" id="KW-1185">Reference proteome</keyword>
<geneLocation type="mitochondrion" evidence="1"/>
<accession>A0A9P8Q0H9</accession>
<proteinExistence type="predicted"/>
<sequence>MGSPPPATSKNEVLKFLSNNNIVTPADNTGNDNNNKKAVMKIAHTNNGNLCIVIPLVLIFNVVTIKLIEPNNDEIEVKCNAKIAKSTLGPEW</sequence>
<dbReference type="OrthoDB" id="8048158at2759"/>
<organism evidence="1 2">
    <name type="scientific">Wickerhamomyces pijperi</name>
    <name type="common">Yeast</name>
    <name type="synonym">Pichia pijperi</name>
    <dbReference type="NCBI Taxonomy" id="599730"/>
    <lineage>
        <taxon>Eukaryota</taxon>
        <taxon>Fungi</taxon>
        <taxon>Dikarya</taxon>
        <taxon>Ascomycota</taxon>
        <taxon>Saccharomycotina</taxon>
        <taxon>Saccharomycetes</taxon>
        <taxon>Phaffomycetales</taxon>
        <taxon>Wickerhamomycetaceae</taxon>
        <taxon>Wickerhamomyces</taxon>
    </lineage>
</organism>
<evidence type="ECO:0000313" key="1">
    <source>
        <dbReference type="EMBL" id="KAH3681743.1"/>
    </source>
</evidence>
<dbReference type="AlphaFoldDB" id="A0A9P8Q0H9"/>
<protein>
    <submittedName>
        <fullName evidence="1">Uncharacterized protein</fullName>
    </submittedName>
</protein>
<keyword evidence="1" id="KW-0496">Mitochondrion</keyword>
<feature type="non-terminal residue" evidence="1">
    <location>
        <position position="92"/>
    </location>
</feature>
<dbReference type="Proteomes" id="UP000774326">
    <property type="component" value="Unassembled WGS sequence"/>
</dbReference>
<evidence type="ECO:0000313" key="2">
    <source>
        <dbReference type="Proteomes" id="UP000774326"/>
    </source>
</evidence>
<reference evidence="1" key="2">
    <citation type="submission" date="2021-01" db="EMBL/GenBank/DDBJ databases">
        <authorList>
            <person name="Schikora-Tamarit M.A."/>
        </authorList>
    </citation>
    <scope>NUCLEOTIDE SEQUENCE</scope>
    <source>
        <strain evidence="1">CBS2887</strain>
    </source>
</reference>